<evidence type="ECO:0000313" key="3">
    <source>
        <dbReference type="EMBL" id="MFC7192203.1"/>
    </source>
</evidence>
<reference evidence="3 4" key="1">
    <citation type="journal article" date="2019" name="Int. J. Syst. Evol. Microbiol.">
        <title>The Global Catalogue of Microorganisms (GCM) 10K type strain sequencing project: providing services to taxonomists for standard genome sequencing and annotation.</title>
        <authorList>
            <consortium name="The Broad Institute Genomics Platform"/>
            <consortium name="The Broad Institute Genome Sequencing Center for Infectious Disease"/>
            <person name="Wu L."/>
            <person name="Ma J."/>
        </authorList>
    </citation>
    <scope>NUCLEOTIDE SEQUENCE [LARGE SCALE GENOMIC DNA]</scope>
    <source>
        <strain evidence="3 4">RDMS1</strain>
    </source>
</reference>
<keyword evidence="2" id="KW-0812">Transmembrane</keyword>
<evidence type="ECO:0000313" key="4">
    <source>
        <dbReference type="Proteomes" id="UP001596417"/>
    </source>
</evidence>
<dbReference type="GeneID" id="76201871"/>
<comment type="caution">
    <text evidence="3">The sequence shown here is derived from an EMBL/GenBank/DDBJ whole genome shotgun (WGS) entry which is preliminary data.</text>
</comment>
<dbReference type="AlphaFoldDB" id="A0ABD5YWQ8"/>
<proteinExistence type="predicted"/>
<dbReference type="RefSeq" id="WP_248909931.1">
    <property type="nucleotide sequence ID" value="NZ_CP109980.1"/>
</dbReference>
<keyword evidence="2" id="KW-0472">Membrane</keyword>
<feature type="region of interest" description="Disordered" evidence="1">
    <location>
        <begin position="1"/>
        <end position="30"/>
    </location>
</feature>
<keyword evidence="4" id="KW-1185">Reference proteome</keyword>
<protein>
    <submittedName>
        <fullName evidence="3">Uncharacterized protein</fullName>
    </submittedName>
</protein>
<feature type="transmembrane region" description="Helical" evidence="2">
    <location>
        <begin position="37"/>
        <end position="56"/>
    </location>
</feature>
<sequence length="90" mass="9664">MVEYPSTDNDIMSKETSLNAEPTNETESYPDQNWGKVALCVGVAIIAALGAHYVLFEVVSGATNLSSTVHALIGMVLFFIAGFVSFSVLY</sequence>
<keyword evidence="2" id="KW-1133">Transmembrane helix</keyword>
<evidence type="ECO:0000256" key="2">
    <source>
        <dbReference type="SAM" id="Phobius"/>
    </source>
</evidence>
<gene>
    <name evidence="3" type="ORF">ACFQL7_21885</name>
</gene>
<name>A0ABD5YWQ8_9EURY</name>
<evidence type="ECO:0000256" key="1">
    <source>
        <dbReference type="SAM" id="MobiDB-lite"/>
    </source>
</evidence>
<organism evidence="3 4">
    <name type="scientific">Halocatena marina</name>
    <dbReference type="NCBI Taxonomy" id="2934937"/>
    <lineage>
        <taxon>Archaea</taxon>
        <taxon>Methanobacteriati</taxon>
        <taxon>Methanobacteriota</taxon>
        <taxon>Stenosarchaea group</taxon>
        <taxon>Halobacteria</taxon>
        <taxon>Halobacteriales</taxon>
        <taxon>Natronomonadaceae</taxon>
        <taxon>Halocatena</taxon>
    </lineage>
</organism>
<accession>A0ABD5YWQ8</accession>
<feature type="transmembrane region" description="Helical" evidence="2">
    <location>
        <begin position="68"/>
        <end position="89"/>
    </location>
</feature>
<dbReference type="EMBL" id="JBHTAX010000004">
    <property type="protein sequence ID" value="MFC7192203.1"/>
    <property type="molecule type" value="Genomic_DNA"/>
</dbReference>
<dbReference type="Proteomes" id="UP001596417">
    <property type="component" value="Unassembled WGS sequence"/>
</dbReference>